<dbReference type="PANTHER" id="PTHR36115:SF4">
    <property type="entry name" value="MEMBRANE PROTEIN"/>
    <property type="match status" value="1"/>
</dbReference>
<feature type="transmembrane region" description="Helical" evidence="6">
    <location>
        <begin position="125"/>
        <end position="144"/>
    </location>
</feature>
<accession>A0ABW3HBZ9</accession>
<proteinExistence type="predicted"/>
<feature type="transmembrane region" description="Helical" evidence="6">
    <location>
        <begin position="35"/>
        <end position="56"/>
    </location>
</feature>
<dbReference type="Proteomes" id="UP001597044">
    <property type="component" value="Unassembled WGS sequence"/>
</dbReference>
<feature type="transmembrane region" description="Helical" evidence="6">
    <location>
        <begin position="68"/>
        <end position="86"/>
    </location>
</feature>
<protein>
    <submittedName>
        <fullName evidence="8">RDD family protein</fullName>
    </submittedName>
</protein>
<keyword evidence="5 6" id="KW-0472">Membrane</keyword>
<evidence type="ECO:0000256" key="3">
    <source>
        <dbReference type="ARBA" id="ARBA00022692"/>
    </source>
</evidence>
<dbReference type="RefSeq" id="WP_379068018.1">
    <property type="nucleotide sequence ID" value="NZ_JBHTIT010000001.1"/>
</dbReference>
<comment type="subcellular location">
    <subcellularLocation>
        <location evidence="1">Cell membrane</location>
        <topology evidence="1">Multi-pass membrane protein</topology>
    </subcellularLocation>
</comment>
<feature type="domain" description="RDD" evidence="7">
    <location>
        <begin position="29"/>
        <end position="157"/>
    </location>
</feature>
<name>A0ABW3HBZ9_9GAMM</name>
<evidence type="ECO:0000313" key="9">
    <source>
        <dbReference type="Proteomes" id="UP001597044"/>
    </source>
</evidence>
<evidence type="ECO:0000259" key="7">
    <source>
        <dbReference type="Pfam" id="PF06271"/>
    </source>
</evidence>
<evidence type="ECO:0000256" key="1">
    <source>
        <dbReference type="ARBA" id="ARBA00004651"/>
    </source>
</evidence>
<keyword evidence="4 6" id="KW-1133">Transmembrane helix</keyword>
<organism evidence="8 9">
    <name type="scientific">Paraperlucidibaca wandonensis</name>
    <dbReference type="NCBI Taxonomy" id="1268273"/>
    <lineage>
        <taxon>Bacteria</taxon>
        <taxon>Pseudomonadati</taxon>
        <taxon>Pseudomonadota</taxon>
        <taxon>Gammaproteobacteria</taxon>
        <taxon>Moraxellales</taxon>
        <taxon>Moraxellaceae</taxon>
        <taxon>Paraperlucidibaca</taxon>
    </lineage>
</organism>
<dbReference type="InterPro" id="IPR051791">
    <property type="entry name" value="Pra-immunoreactive"/>
</dbReference>
<sequence>MVLIMQSDVSIMGNDSIKKGLITDDTQFGGFWRRFAAVIIDFFAMLMPILLVSTLLRASIFFVTDIDLDVLNFIESIVTICMWWLYYSLFHSSSWQATLGKRALRLKVVDLDGHRISFARASGRFFAQYLSALTFCIGYMMAGWTKRKRSLHDMIAKTYVIKAEA</sequence>
<dbReference type="Pfam" id="PF06271">
    <property type="entry name" value="RDD"/>
    <property type="match status" value="1"/>
</dbReference>
<keyword evidence="9" id="KW-1185">Reference proteome</keyword>
<comment type="caution">
    <text evidence="8">The sequence shown here is derived from an EMBL/GenBank/DDBJ whole genome shotgun (WGS) entry which is preliminary data.</text>
</comment>
<evidence type="ECO:0000256" key="6">
    <source>
        <dbReference type="SAM" id="Phobius"/>
    </source>
</evidence>
<dbReference type="PANTHER" id="PTHR36115">
    <property type="entry name" value="PROLINE-RICH ANTIGEN HOMOLOG-RELATED"/>
    <property type="match status" value="1"/>
</dbReference>
<keyword evidence="2" id="KW-1003">Cell membrane</keyword>
<evidence type="ECO:0000256" key="2">
    <source>
        <dbReference type="ARBA" id="ARBA00022475"/>
    </source>
</evidence>
<evidence type="ECO:0000256" key="4">
    <source>
        <dbReference type="ARBA" id="ARBA00022989"/>
    </source>
</evidence>
<keyword evidence="3 6" id="KW-0812">Transmembrane</keyword>
<reference evidence="9" key="1">
    <citation type="journal article" date="2019" name="Int. J. Syst. Evol. Microbiol.">
        <title>The Global Catalogue of Microorganisms (GCM) 10K type strain sequencing project: providing services to taxonomists for standard genome sequencing and annotation.</title>
        <authorList>
            <consortium name="The Broad Institute Genomics Platform"/>
            <consortium name="The Broad Institute Genome Sequencing Center for Infectious Disease"/>
            <person name="Wu L."/>
            <person name="Ma J."/>
        </authorList>
    </citation>
    <scope>NUCLEOTIDE SEQUENCE [LARGE SCALE GENOMIC DNA]</scope>
    <source>
        <strain evidence="9">CCUG 63419</strain>
    </source>
</reference>
<evidence type="ECO:0000256" key="5">
    <source>
        <dbReference type="ARBA" id="ARBA00023136"/>
    </source>
</evidence>
<gene>
    <name evidence="8" type="ORF">ACFQ0F_00845</name>
</gene>
<dbReference type="EMBL" id="JBHTIT010000001">
    <property type="protein sequence ID" value="MFD0948953.1"/>
    <property type="molecule type" value="Genomic_DNA"/>
</dbReference>
<dbReference type="InterPro" id="IPR010432">
    <property type="entry name" value="RDD"/>
</dbReference>
<evidence type="ECO:0000313" key="8">
    <source>
        <dbReference type="EMBL" id="MFD0948953.1"/>
    </source>
</evidence>